<accession>A0A1F7WG63</accession>
<keyword evidence="1" id="KW-0812">Transmembrane</keyword>
<dbReference type="STRING" id="1802471.A2115_03825"/>
<keyword evidence="1" id="KW-0472">Membrane</keyword>
<feature type="transmembrane region" description="Helical" evidence="1">
    <location>
        <begin position="6"/>
        <end position="25"/>
    </location>
</feature>
<dbReference type="EMBL" id="MGFJ01000038">
    <property type="protein sequence ID" value="OGM01821.1"/>
    <property type="molecule type" value="Genomic_DNA"/>
</dbReference>
<proteinExistence type="predicted"/>
<name>A0A1F7WG63_9BACT</name>
<sequence length="157" mass="17261">MKNNNFTNLVILASTAVAILVFIIVKVNLSGKKVEAPIQTAKKRVIPTPPAGDTLEINGVKVKNFYKEGSPPGSLGEVTFVKKAQYSLTYFPEETGFLLVITSSPFEENRKLAEKDLLQVLGITEADMCKLSVYITTPQIYNPNEAGNNYPLSYCNN</sequence>
<dbReference type="AlphaFoldDB" id="A0A1F7WG63"/>
<evidence type="ECO:0000313" key="3">
    <source>
        <dbReference type="Proteomes" id="UP000176198"/>
    </source>
</evidence>
<gene>
    <name evidence="2" type="ORF">A2115_03825</name>
</gene>
<protein>
    <submittedName>
        <fullName evidence="2">Uncharacterized protein</fullName>
    </submittedName>
</protein>
<keyword evidence="1" id="KW-1133">Transmembrane helix</keyword>
<evidence type="ECO:0000256" key="1">
    <source>
        <dbReference type="SAM" id="Phobius"/>
    </source>
</evidence>
<comment type="caution">
    <text evidence="2">The sequence shown here is derived from an EMBL/GenBank/DDBJ whole genome shotgun (WGS) entry which is preliminary data.</text>
</comment>
<reference evidence="2 3" key="1">
    <citation type="journal article" date="2016" name="Nat. Commun.">
        <title>Thousands of microbial genomes shed light on interconnected biogeochemical processes in an aquifer system.</title>
        <authorList>
            <person name="Anantharaman K."/>
            <person name="Brown C.T."/>
            <person name="Hug L.A."/>
            <person name="Sharon I."/>
            <person name="Castelle C.J."/>
            <person name="Probst A.J."/>
            <person name="Thomas B.C."/>
            <person name="Singh A."/>
            <person name="Wilkins M.J."/>
            <person name="Karaoz U."/>
            <person name="Brodie E.L."/>
            <person name="Williams K.H."/>
            <person name="Hubbard S.S."/>
            <person name="Banfield J.F."/>
        </authorList>
    </citation>
    <scope>NUCLEOTIDE SEQUENCE [LARGE SCALE GENOMIC DNA]</scope>
</reference>
<dbReference type="Proteomes" id="UP000176198">
    <property type="component" value="Unassembled WGS sequence"/>
</dbReference>
<organism evidence="2 3">
    <name type="scientific">Candidatus Woesebacteria bacterium GWA1_41_8</name>
    <dbReference type="NCBI Taxonomy" id="1802471"/>
    <lineage>
        <taxon>Bacteria</taxon>
        <taxon>Candidatus Woeseibacteriota</taxon>
    </lineage>
</organism>
<evidence type="ECO:0000313" key="2">
    <source>
        <dbReference type="EMBL" id="OGM01821.1"/>
    </source>
</evidence>